<evidence type="ECO:0000313" key="9">
    <source>
        <dbReference type="EMBL" id="OSX65950.1"/>
    </source>
</evidence>
<dbReference type="Pfam" id="PF01040">
    <property type="entry name" value="UbiA"/>
    <property type="match status" value="1"/>
</dbReference>
<dbReference type="Gene3D" id="3.40.50.300">
    <property type="entry name" value="P-loop containing nucleotide triphosphate hydrolases"/>
    <property type="match status" value="1"/>
</dbReference>
<evidence type="ECO:0000256" key="3">
    <source>
        <dbReference type="ARBA" id="ARBA00022692"/>
    </source>
</evidence>
<dbReference type="CDD" id="cd13965">
    <property type="entry name" value="PT_UbiA_3"/>
    <property type="match status" value="1"/>
</dbReference>
<dbReference type="GO" id="GO:0016765">
    <property type="term" value="F:transferase activity, transferring alkyl or aryl (other than methyl) groups"/>
    <property type="evidence" value="ECO:0007669"/>
    <property type="project" value="InterPro"/>
</dbReference>
<dbReference type="InterPro" id="IPR030385">
    <property type="entry name" value="G_IRG_dom"/>
</dbReference>
<dbReference type="SUPFAM" id="SSF52540">
    <property type="entry name" value="P-loop containing nucleoside triphosphate hydrolases"/>
    <property type="match status" value="1"/>
</dbReference>
<proteinExistence type="inferred from homology"/>
<evidence type="ECO:0000256" key="4">
    <source>
        <dbReference type="ARBA" id="ARBA00022989"/>
    </source>
</evidence>
<feature type="transmembrane region" description="Helical" evidence="7">
    <location>
        <begin position="257"/>
        <end position="275"/>
    </location>
</feature>
<keyword evidence="4 7" id="KW-1133">Transmembrane helix</keyword>
<feature type="compositionally biased region" description="Basic and acidic residues" evidence="6">
    <location>
        <begin position="457"/>
        <end position="529"/>
    </location>
</feature>
<evidence type="ECO:0000256" key="6">
    <source>
        <dbReference type="SAM" id="MobiDB-lite"/>
    </source>
</evidence>
<dbReference type="InterPro" id="IPR000537">
    <property type="entry name" value="UbiA_prenyltransferase"/>
</dbReference>
<dbReference type="PANTHER" id="PTHR14143:SF1">
    <property type="entry name" value="IRG-TYPE G DOMAIN-CONTAINING PROTEIN"/>
    <property type="match status" value="1"/>
</dbReference>
<dbReference type="InterPro" id="IPR044878">
    <property type="entry name" value="UbiA_sf"/>
</dbReference>
<dbReference type="RefSeq" id="XP_024342744.1">
    <property type="nucleotide sequence ID" value="XM_024484142.1"/>
</dbReference>
<evidence type="ECO:0000313" key="10">
    <source>
        <dbReference type="Proteomes" id="UP000194127"/>
    </source>
</evidence>
<dbReference type="Pfam" id="PF05049">
    <property type="entry name" value="IIGP"/>
    <property type="match status" value="1"/>
</dbReference>
<dbReference type="Proteomes" id="UP000194127">
    <property type="component" value="Unassembled WGS sequence"/>
</dbReference>
<name>A0A1X6NBQ3_9APHY</name>
<comment type="subcellular location">
    <subcellularLocation>
        <location evidence="1">Membrane</location>
        <topology evidence="1">Multi-pass membrane protein</topology>
    </subcellularLocation>
</comment>
<evidence type="ECO:0000256" key="1">
    <source>
        <dbReference type="ARBA" id="ARBA00004141"/>
    </source>
</evidence>
<comment type="similarity">
    <text evidence="2">Belongs to the TRAFAC class dynamin-like GTPase superfamily. IRG family.</text>
</comment>
<feature type="domain" description="IRG-type G" evidence="8">
    <location>
        <begin position="580"/>
        <end position="781"/>
    </location>
</feature>
<dbReference type="GO" id="GO:0016020">
    <property type="term" value="C:membrane"/>
    <property type="evidence" value="ECO:0007669"/>
    <property type="project" value="UniProtKB-SubCell"/>
</dbReference>
<feature type="compositionally biased region" description="Basic and acidic residues" evidence="6">
    <location>
        <begin position="343"/>
        <end position="449"/>
    </location>
</feature>
<evidence type="ECO:0000256" key="2">
    <source>
        <dbReference type="ARBA" id="ARBA00005429"/>
    </source>
</evidence>
<gene>
    <name evidence="9" type="ORF">POSPLADRAFT_1131859</name>
</gene>
<sequence>MSKTSPPMDGILVAPHVGLLGRLLLAPIAVARFVYTLYMFTHSDMQTIMLPITTFAYISVPSTSVERMAQAVLWTWLHLLQCCVYNQIYSIPEDGDNKPWRPLPAGRMTVQRAKYLRWTLLAICFALSGHYGVFEAGAVFTVATLLYNEGGLDSHWETRNLLNALAYAAFDTGASSIARLDRDSALSTIITSAQWYRILIILTTIHASDFRDEVGDRLQKRRTIPVVMPGFGRLSMPIGLIAWSYAVFTLPRCPTSLSSAILILGTVVGTRFCYLKDAPEDRTSYLLYCRLYSFATMGQVIAPFIIAGALFTTVASFIKSLQGDSESGNIGPNPVMEELERRMEEEKQKAEEANNERLRAEEQQKAAEEASARAAEDARRAEEERVRADEARARAEEDARQAEKNRRFAEEEQRRAEEHRRRADEERRAAEDARQRAEENARRVEEARNLADGARQTAEDNARRADEDKRRAQEQRLRAEDEKRIADEAKAAAEEQRRQAEADGQRSEALRRRADEDARRAKAEQEKAEIARAAADKAAAEAKAAAEEAHKALKDGIKPVIMPTRGEYEAAKKRLQYKDGIFHFAIAGISGSGKSSLINAFRGLRNGSRNSLVAKTGVTETTSRIARYADPNKANPFVWYDVPGAGTLSIPDWVYFNEQGLYIFDCIIVLTDNRFMQTDEAILRNCARFQIPSYIVRSKSLQHIQNILNDTPYDEDEDEDEDVRMGKAIKQYVAETRYSVAQNLEKAGLPQQRVYVVDKETLVQVTSGKEPKTLLDELELVKDLLAEARRRRVRKPVFKPEASDPVASSSSTVLATT</sequence>
<dbReference type="InterPro" id="IPR027417">
    <property type="entry name" value="P-loop_NTPase"/>
</dbReference>
<dbReference type="GeneID" id="36329091"/>
<dbReference type="InterPro" id="IPR007743">
    <property type="entry name" value="Immunity-related_GTPase-like"/>
</dbReference>
<dbReference type="AlphaFoldDB" id="A0A1X6NBQ3"/>
<feature type="transmembrane region" description="Helical" evidence="7">
    <location>
        <begin position="20"/>
        <end position="40"/>
    </location>
</feature>
<dbReference type="GO" id="GO:0005525">
    <property type="term" value="F:GTP binding"/>
    <property type="evidence" value="ECO:0007669"/>
    <property type="project" value="InterPro"/>
</dbReference>
<keyword evidence="10" id="KW-1185">Reference proteome</keyword>
<feature type="transmembrane region" description="Helical" evidence="7">
    <location>
        <begin position="287"/>
        <end position="311"/>
    </location>
</feature>
<accession>A0A1X6NBQ3</accession>
<dbReference type="EMBL" id="KZ110592">
    <property type="protein sequence ID" value="OSX65950.1"/>
    <property type="molecule type" value="Genomic_DNA"/>
</dbReference>
<dbReference type="STRING" id="670580.A0A1X6NBQ3"/>
<feature type="region of interest" description="Disordered" evidence="6">
    <location>
        <begin position="343"/>
        <end position="529"/>
    </location>
</feature>
<evidence type="ECO:0000256" key="5">
    <source>
        <dbReference type="ARBA" id="ARBA00023136"/>
    </source>
</evidence>
<dbReference type="PANTHER" id="PTHR14143">
    <property type="entry name" value="INTERFERON-INDUCIBLE GTPASE FAMILY MEMBER"/>
    <property type="match status" value="1"/>
</dbReference>
<reference evidence="9 10" key="1">
    <citation type="submission" date="2017-04" db="EMBL/GenBank/DDBJ databases">
        <title>Genome Sequence of the Model Brown-Rot Fungus Postia placenta SB12.</title>
        <authorList>
            <consortium name="DOE Joint Genome Institute"/>
            <person name="Gaskell J."/>
            <person name="Kersten P."/>
            <person name="Larrondo L.F."/>
            <person name="Canessa P."/>
            <person name="Martinez D."/>
            <person name="Hibbett D."/>
            <person name="Schmoll M."/>
            <person name="Kubicek C.P."/>
            <person name="Martinez A.T."/>
            <person name="Yadav J."/>
            <person name="Master E."/>
            <person name="Magnuson J.K."/>
            <person name="James T."/>
            <person name="Yaver D."/>
            <person name="Berka R."/>
            <person name="Labutti K."/>
            <person name="Lipzen A."/>
            <person name="Aerts A."/>
            <person name="Barry K."/>
            <person name="Henrissat B."/>
            <person name="Blanchette R."/>
            <person name="Grigoriev I."/>
            <person name="Cullen D."/>
        </authorList>
    </citation>
    <scope>NUCLEOTIDE SEQUENCE [LARGE SCALE GENOMIC DNA]</scope>
    <source>
        <strain evidence="9 10">MAD-698-R-SB12</strain>
    </source>
</reference>
<keyword evidence="3 7" id="KW-0812">Transmembrane</keyword>
<evidence type="ECO:0000256" key="7">
    <source>
        <dbReference type="SAM" id="Phobius"/>
    </source>
</evidence>
<dbReference type="Gene3D" id="1.10.357.140">
    <property type="entry name" value="UbiA prenyltransferase"/>
    <property type="match status" value="1"/>
</dbReference>
<dbReference type="PROSITE" id="PS51716">
    <property type="entry name" value="G_IRG"/>
    <property type="match status" value="1"/>
</dbReference>
<feature type="transmembrane region" description="Helical" evidence="7">
    <location>
        <begin position="226"/>
        <end position="245"/>
    </location>
</feature>
<evidence type="ECO:0000259" key="8">
    <source>
        <dbReference type="PROSITE" id="PS51716"/>
    </source>
</evidence>
<protein>
    <recommendedName>
        <fullName evidence="8">IRG-type G domain-containing protein</fullName>
    </recommendedName>
</protein>
<keyword evidence="5 7" id="KW-0472">Membrane</keyword>
<dbReference type="OrthoDB" id="434972at2759"/>
<organism evidence="9 10">
    <name type="scientific">Postia placenta MAD-698-R-SB12</name>
    <dbReference type="NCBI Taxonomy" id="670580"/>
    <lineage>
        <taxon>Eukaryota</taxon>
        <taxon>Fungi</taxon>
        <taxon>Dikarya</taxon>
        <taxon>Basidiomycota</taxon>
        <taxon>Agaricomycotina</taxon>
        <taxon>Agaricomycetes</taxon>
        <taxon>Polyporales</taxon>
        <taxon>Adustoporiaceae</taxon>
        <taxon>Rhodonia</taxon>
    </lineage>
</organism>